<feature type="region of interest" description="Disordered" evidence="1">
    <location>
        <begin position="143"/>
        <end position="168"/>
    </location>
</feature>
<gene>
    <name evidence="2" type="ORF">SDC9_123026</name>
</gene>
<protein>
    <submittedName>
        <fullName evidence="2">Uncharacterized protein</fullName>
    </submittedName>
</protein>
<feature type="compositionally biased region" description="Basic residues" evidence="1">
    <location>
        <begin position="156"/>
        <end position="168"/>
    </location>
</feature>
<dbReference type="EMBL" id="VSSQ01027026">
    <property type="protein sequence ID" value="MPM76031.1"/>
    <property type="molecule type" value="Genomic_DNA"/>
</dbReference>
<name>A0A645CGJ0_9ZZZZ</name>
<proteinExistence type="predicted"/>
<comment type="caution">
    <text evidence="2">The sequence shown here is derived from an EMBL/GenBank/DDBJ whole genome shotgun (WGS) entry which is preliminary data.</text>
</comment>
<evidence type="ECO:0000256" key="1">
    <source>
        <dbReference type="SAM" id="MobiDB-lite"/>
    </source>
</evidence>
<evidence type="ECO:0000313" key="2">
    <source>
        <dbReference type="EMBL" id="MPM76031.1"/>
    </source>
</evidence>
<reference evidence="2" key="1">
    <citation type="submission" date="2019-08" db="EMBL/GenBank/DDBJ databases">
        <authorList>
            <person name="Kucharzyk K."/>
            <person name="Murdoch R.W."/>
            <person name="Higgins S."/>
            <person name="Loffler F."/>
        </authorList>
    </citation>
    <scope>NUCLEOTIDE SEQUENCE</scope>
</reference>
<organism evidence="2">
    <name type="scientific">bioreactor metagenome</name>
    <dbReference type="NCBI Taxonomy" id="1076179"/>
    <lineage>
        <taxon>unclassified sequences</taxon>
        <taxon>metagenomes</taxon>
        <taxon>ecological metagenomes</taxon>
    </lineage>
</organism>
<sequence length="168" mass="17389">MPVAKKMTVPIGCIQTGVLDGVSAMNHHIVTDIDANMRNAGRVIGSHEENKIAGTQGIPVDRLAAAGNVGRTALNLQAGCLAVDIADHAAAIEPGFRVLAAETITGIDQAHGVENDFVAFVAAGTGGLLCRLGCCGRTRPRAAASSKQHNDEANGHKRKKAHQAKVIS</sequence>
<accession>A0A645CGJ0</accession>
<dbReference type="AlphaFoldDB" id="A0A645CGJ0"/>